<dbReference type="Proteomes" id="UP000244898">
    <property type="component" value="Unassembled WGS sequence"/>
</dbReference>
<name>A0A2R8CEZ7_9RHOB</name>
<organism evidence="1 2">
    <name type="scientific">Falsiruegeria mediterranea M17</name>
    <dbReference type="NCBI Taxonomy" id="1200281"/>
    <lineage>
        <taxon>Bacteria</taxon>
        <taxon>Pseudomonadati</taxon>
        <taxon>Pseudomonadota</taxon>
        <taxon>Alphaproteobacteria</taxon>
        <taxon>Rhodobacterales</taxon>
        <taxon>Roseobacteraceae</taxon>
        <taxon>Falsiruegeria</taxon>
    </lineage>
</organism>
<gene>
    <name evidence="1" type="ORF">TRM7615_04496</name>
</gene>
<accession>A0A2R8CEZ7</accession>
<dbReference type="RefSeq" id="WP_108791917.1">
    <property type="nucleotide sequence ID" value="NZ_ONZG01000014.1"/>
</dbReference>
<dbReference type="OrthoDB" id="9792678at2"/>
<evidence type="ECO:0000313" key="2">
    <source>
        <dbReference type="Proteomes" id="UP000244898"/>
    </source>
</evidence>
<dbReference type="InterPro" id="IPR036663">
    <property type="entry name" value="Fumarylacetoacetase_C_sf"/>
</dbReference>
<keyword evidence="2" id="KW-1185">Reference proteome</keyword>
<dbReference type="GO" id="GO:0003824">
    <property type="term" value="F:catalytic activity"/>
    <property type="evidence" value="ECO:0007669"/>
    <property type="project" value="InterPro"/>
</dbReference>
<dbReference type="SUPFAM" id="SSF56529">
    <property type="entry name" value="FAH"/>
    <property type="match status" value="1"/>
</dbReference>
<dbReference type="EMBL" id="ONZG01000014">
    <property type="protein sequence ID" value="SPJ30959.1"/>
    <property type="molecule type" value="Genomic_DNA"/>
</dbReference>
<evidence type="ECO:0000313" key="1">
    <source>
        <dbReference type="EMBL" id="SPJ30959.1"/>
    </source>
</evidence>
<reference evidence="2" key="1">
    <citation type="submission" date="2018-03" db="EMBL/GenBank/DDBJ databases">
        <authorList>
            <person name="Rodrigo-Torres L."/>
            <person name="Arahal R. D."/>
            <person name="Lucena T."/>
        </authorList>
    </citation>
    <scope>NUCLEOTIDE SEQUENCE [LARGE SCALE GENOMIC DNA]</scope>
    <source>
        <strain evidence="2">CECT 7615</strain>
    </source>
</reference>
<dbReference type="InterPro" id="IPR021269">
    <property type="entry name" value="DUF2848"/>
</dbReference>
<proteinExistence type="predicted"/>
<evidence type="ECO:0008006" key="3">
    <source>
        <dbReference type="Google" id="ProtNLM"/>
    </source>
</evidence>
<sequence length="232" mass="25864">MTQTPELNLVLDADTEQEITFTPNRFVIAGWTGRDKVAMEKHMAELEELGIKRPATTPVFYRASTSRLTQQELLQNPGEGSSGEVEFVLFNIDGDWWIGTGSDHTDRQVEAYNITVSKQMCDKPIASRLWNYADLRDHWDDLEIRSHALIDGQRVTYQHGTVAAMLSPDELVASFEAQTGTQFGPGDVMMGGTLAAIGGVRPAEAFEFELHDAKRGRTISHRYHVESLPNVG</sequence>
<protein>
    <recommendedName>
        <fullName evidence="3">DUF2848 domain-containing protein</fullName>
    </recommendedName>
</protein>
<dbReference type="Pfam" id="PF11010">
    <property type="entry name" value="DUF2848"/>
    <property type="match status" value="1"/>
</dbReference>
<dbReference type="Gene3D" id="3.90.850.10">
    <property type="entry name" value="Fumarylacetoacetase-like, C-terminal domain"/>
    <property type="match status" value="1"/>
</dbReference>
<dbReference type="AlphaFoldDB" id="A0A2R8CEZ7"/>